<dbReference type="Pfam" id="PF10604">
    <property type="entry name" value="Polyketide_cyc2"/>
    <property type="match status" value="1"/>
</dbReference>
<proteinExistence type="predicted"/>
<dbReference type="Proteomes" id="UP001470023">
    <property type="component" value="Unassembled WGS sequence"/>
</dbReference>
<dbReference type="InterPro" id="IPR019587">
    <property type="entry name" value="Polyketide_cyclase/dehydratase"/>
</dbReference>
<dbReference type="EMBL" id="JBEPAZ010000026">
    <property type="protein sequence ID" value="MER6431290.1"/>
    <property type="molecule type" value="Genomic_DNA"/>
</dbReference>
<keyword evidence="2" id="KW-1185">Reference proteome</keyword>
<dbReference type="InterPro" id="IPR023393">
    <property type="entry name" value="START-like_dom_sf"/>
</dbReference>
<sequence length="151" mass="16644">MRRISSAVHISASAEQVWAVLTDFERFHEWNPFLVEAAGRAVPGTRLSLRFRLPGGGREMVFTPTVLESEPGRLLRWRGRFGVPGVFDGVHSFELTARDGGTHVLQSERFSGLLVPFSGAVITPSEKGFQALTDALKERVESASVPARPRD</sequence>
<evidence type="ECO:0000313" key="1">
    <source>
        <dbReference type="EMBL" id="MER6431290.1"/>
    </source>
</evidence>
<dbReference type="SUPFAM" id="SSF55961">
    <property type="entry name" value="Bet v1-like"/>
    <property type="match status" value="1"/>
</dbReference>
<dbReference type="PANTHER" id="PTHR36166">
    <property type="entry name" value="CHROMOSOME 9, WHOLE GENOME SHOTGUN SEQUENCE"/>
    <property type="match status" value="1"/>
</dbReference>
<gene>
    <name evidence="1" type="ORF">ABT272_26700</name>
</gene>
<name>A0ABV1UC54_9ACTN</name>
<dbReference type="CDD" id="cd07822">
    <property type="entry name" value="SRPBCC_4"/>
    <property type="match status" value="1"/>
</dbReference>
<protein>
    <submittedName>
        <fullName evidence="1">SRPBCC domain-containing protein</fullName>
    </submittedName>
</protein>
<accession>A0ABV1UC54</accession>
<organism evidence="1 2">
    <name type="scientific">Streptomyces sp. 900105245</name>
    <dbReference type="NCBI Taxonomy" id="3154379"/>
    <lineage>
        <taxon>Bacteria</taxon>
        <taxon>Bacillati</taxon>
        <taxon>Actinomycetota</taxon>
        <taxon>Actinomycetes</taxon>
        <taxon>Kitasatosporales</taxon>
        <taxon>Streptomycetaceae</taxon>
        <taxon>Streptomyces</taxon>
    </lineage>
</organism>
<dbReference type="Gene3D" id="3.30.530.20">
    <property type="match status" value="1"/>
</dbReference>
<evidence type="ECO:0000313" key="2">
    <source>
        <dbReference type="Proteomes" id="UP001470023"/>
    </source>
</evidence>
<comment type="caution">
    <text evidence="1">The sequence shown here is derived from an EMBL/GenBank/DDBJ whole genome shotgun (WGS) entry which is preliminary data.</text>
</comment>
<reference evidence="1 2" key="1">
    <citation type="submission" date="2024-06" db="EMBL/GenBank/DDBJ databases">
        <title>The Natural Products Discovery Center: Release of the First 8490 Sequenced Strains for Exploring Actinobacteria Biosynthetic Diversity.</title>
        <authorList>
            <person name="Kalkreuter E."/>
            <person name="Kautsar S.A."/>
            <person name="Yang D."/>
            <person name="Bader C.D."/>
            <person name="Teijaro C.N."/>
            <person name="Fluegel L."/>
            <person name="Davis C.M."/>
            <person name="Simpson J.R."/>
            <person name="Lauterbach L."/>
            <person name="Steele A.D."/>
            <person name="Gui C."/>
            <person name="Meng S."/>
            <person name="Li G."/>
            <person name="Viehrig K."/>
            <person name="Ye F."/>
            <person name="Su P."/>
            <person name="Kiefer A.F."/>
            <person name="Nichols A."/>
            <person name="Cepeda A.J."/>
            <person name="Yan W."/>
            <person name="Fan B."/>
            <person name="Jiang Y."/>
            <person name="Adhikari A."/>
            <person name="Zheng C.-J."/>
            <person name="Schuster L."/>
            <person name="Cowan T.M."/>
            <person name="Smanski M.J."/>
            <person name="Chevrette M.G."/>
            <person name="De Carvalho L.P.S."/>
            <person name="Shen B."/>
        </authorList>
    </citation>
    <scope>NUCLEOTIDE SEQUENCE [LARGE SCALE GENOMIC DNA]</scope>
    <source>
        <strain evidence="1 2">NPDC001166</strain>
    </source>
</reference>
<dbReference type="PANTHER" id="PTHR36166:SF1">
    <property type="entry name" value="SRPBCC DOMAIN-CONTAINING PROTEIN"/>
    <property type="match status" value="1"/>
</dbReference>
<dbReference type="RefSeq" id="WP_073891876.1">
    <property type="nucleotide sequence ID" value="NZ_JBEOYA010000080.1"/>
</dbReference>